<dbReference type="AlphaFoldDB" id="A0A1G8T582"/>
<dbReference type="Pfam" id="PF08378">
    <property type="entry name" value="NERD"/>
    <property type="match status" value="1"/>
</dbReference>
<accession>A0A1G8T582</accession>
<protein>
    <submittedName>
        <fullName evidence="2">Nuclease-related domain-containing protein</fullName>
    </submittedName>
</protein>
<evidence type="ECO:0000313" key="3">
    <source>
        <dbReference type="Proteomes" id="UP000199225"/>
    </source>
</evidence>
<name>A0A1G8T582_9BACI</name>
<evidence type="ECO:0000313" key="2">
    <source>
        <dbReference type="EMBL" id="SDJ36633.1"/>
    </source>
</evidence>
<organism evidence="2 3">
    <name type="scientific">Salimicrobium halophilum</name>
    <dbReference type="NCBI Taxonomy" id="86666"/>
    <lineage>
        <taxon>Bacteria</taxon>
        <taxon>Bacillati</taxon>
        <taxon>Bacillota</taxon>
        <taxon>Bacilli</taxon>
        <taxon>Bacillales</taxon>
        <taxon>Bacillaceae</taxon>
        <taxon>Salimicrobium</taxon>
    </lineage>
</organism>
<sequence length="301" mass="34860">MFLLKKDRHPPLLLKVLEALEKRKSLTTYEADTKRRLLKGWQGEKLFDSMTENIPGHQFILNDVRLNHRGTTFQIDTLLIRATEIHMYEVKYYDGDYFYENGDFKLSSGSPILNPLHQLERAKTLLTQFLEYHNFSLSVHAYLVFPHPQFFLYQAPPIREFIFLSQWDQHVRNLGSSIPLPRYADALADLLSSLHKKDQPNSDFPSYHYDDFQKGLLCPGCHSPVHSETKVCTCDKCGSTSSISSLVLQAAEELEALFPADPLTTGRVYDWCERTVSKERIQRVLAGNFEQKGRYRGTYYV</sequence>
<proteinExistence type="predicted"/>
<feature type="domain" description="NERD" evidence="1">
    <location>
        <begin position="39"/>
        <end position="149"/>
    </location>
</feature>
<evidence type="ECO:0000259" key="1">
    <source>
        <dbReference type="PROSITE" id="PS50965"/>
    </source>
</evidence>
<reference evidence="3" key="1">
    <citation type="submission" date="2016-10" db="EMBL/GenBank/DDBJ databases">
        <authorList>
            <person name="Varghese N."/>
            <person name="Submissions S."/>
        </authorList>
    </citation>
    <scope>NUCLEOTIDE SEQUENCE [LARGE SCALE GENOMIC DNA]</scope>
    <source>
        <strain evidence="3">DSM 4771</strain>
    </source>
</reference>
<gene>
    <name evidence="2" type="ORF">SAMN04490247_1712</name>
</gene>
<dbReference type="STRING" id="86666.SAMN04490247_1712"/>
<dbReference type="EMBL" id="FNEV01000004">
    <property type="protein sequence ID" value="SDJ36633.1"/>
    <property type="molecule type" value="Genomic_DNA"/>
</dbReference>
<dbReference type="InterPro" id="IPR011528">
    <property type="entry name" value="NERD"/>
</dbReference>
<dbReference type="PROSITE" id="PS50965">
    <property type="entry name" value="NERD"/>
    <property type="match status" value="1"/>
</dbReference>
<keyword evidence="3" id="KW-1185">Reference proteome</keyword>
<dbReference type="Proteomes" id="UP000199225">
    <property type="component" value="Unassembled WGS sequence"/>
</dbReference>